<evidence type="ECO:0000259" key="2">
    <source>
        <dbReference type="Pfam" id="PF20600"/>
    </source>
</evidence>
<protein>
    <submittedName>
        <fullName evidence="3">HD domain</fullName>
    </submittedName>
</protein>
<evidence type="ECO:0000259" key="1">
    <source>
        <dbReference type="Pfam" id="PF01966"/>
    </source>
</evidence>
<proteinExistence type="predicted"/>
<organism evidence="3">
    <name type="scientific">virus sp. ctiha2</name>
    <dbReference type="NCBI Taxonomy" id="2827299"/>
    <lineage>
        <taxon>Viruses</taxon>
    </lineage>
</organism>
<dbReference type="Gene3D" id="1.10.3210.10">
    <property type="entry name" value="Hypothetical protein af1432"/>
    <property type="match status" value="1"/>
</dbReference>
<dbReference type="Pfam" id="PF01966">
    <property type="entry name" value="HD"/>
    <property type="match status" value="1"/>
</dbReference>
<accession>A0A8S5RG47</accession>
<sequence>MTEEKLKMIEPIYDSFENEDIKDFCKLLVSELPLYWWDVPASSTGKYHPAYALGDGGLMRHSIAVVRFLNWFFSLEQYQNKFTDRERDLLRCAGLVHDGRKSGASDDVKEGFTVFDHPLLMAEAVRKHKEDAVISDKEIELIANAIESHMGQWTTSNKPKDAGIVLPKPSNKYQEIVHLADYLASRKPLDMEFDEWKKPELPPLDTYVLNFGKYKDECLVEVAQKDKGYIDWLKENYGREPVRSLLKQL</sequence>
<dbReference type="EMBL" id="BK059104">
    <property type="protein sequence ID" value="DAE30352.1"/>
    <property type="molecule type" value="Genomic_DNA"/>
</dbReference>
<dbReference type="Pfam" id="PF20600">
    <property type="entry name" value="ExoX-like_C"/>
    <property type="match status" value="1"/>
</dbReference>
<dbReference type="InterPro" id="IPR046768">
    <property type="entry name" value="ExoX-like_C"/>
</dbReference>
<feature type="domain" description="Exodeoxyribonuclease X-like C-terminal" evidence="2">
    <location>
        <begin position="209"/>
        <end position="236"/>
    </location>
</feature>
<feature type="domain" description="HD" evidence="1">
    <location>
        <begin position="60"/>
        <end position="184"/>
    </location>
</feature>
<dbReference type="InterPro" id="IPR003607">
    <property type="entry name" value="HD/PDEase_dom"/>
</dbReference>
<dbReference type="CDD" id="cd00077">
    <property type="entry name" value="HDc"/>
    <property type="match status" value="1"/>
</dbReference>
<evidence type="ECO:0000313" key="3">
    <source>
        <dbReference type="EMBL" id="DAE30352.1"/>
    </source>
</evidence>
<reference evidence="3" key="1">
    <citation type="journal article" date="2021" name="Proc. Natl. Acad. Sci. U.S.A.">
        <title>A Catalog of Tens of Thousands of Viruses from Human Metagenomes Reveals Hidden Associations with Chronic Diseases.</title>
        <authorList>
            <person name="Tisza M.J."/>
            <person name="Buck C.B."/>
        </authorList>
    </citation>
    <scope>NUCLEOTIDE SEQUENCE</scope>
    <source>
        <strain evidence="3">Ctiha2</strain>
    </source>
</reference>
<dbReference type="SUPFAM" id="SSF109604">
    <property type="entry name" value="HD-domain/PDEase-like"/>
    <property type="match status" value="1"/>
</dbReference>
<dbReference type="InterPro" id="IPR006674">
    <property type="entry name" value="HD_domain"/>
</dbReference>
<name>A0A8S5RG47_9VIRU</name>